<dbReference type="Gene3D" id="3.40.50.720">
    <property type="entry name" value="NAD(P)-binding Rossmann-like Domain"/>
    <property type="match status" value="1"/>
</dbReference>
<keyword evidence="3" id="KW-1185">Reference proteome</keyword>
<feature type="domain" description="NAD(P)-binding" evidence="1">
    <location>
        <begin position="14"/>
        <end position="186"/>
    </location>
</feature>
<dbReference type="InterPro" id="IPR051604">
    <property type="entry name" value="Ergot_Alk_Oxidoreductase"/>
</dbReference>
<comment type="caution">
    <text evidence="2">The sequence shown here is derived from an EMBL/GenBank/DDBJ whole genome shotgun (WGS) entry which is preliminary data.</text>
</comment>
<dbReference type="InterPro" id="IPR036291">
    <property type="entry name" value="NAD(P)-bd_dom_sf"/>
</dbReference>
<protein>
    <submittedName>
        <fullName evidence="2">NAD(P)H-binding protein</fullName>
    </submittedName>
</protein>
<dbReference type="PANTHER" id="PTHR43162">
    <property type="match status" value="1"/>
</dbReference>
<dbReference type="EMBL" id="BAAAUX010000014">
    <property type="protein sequence ID" value="GAA2794884.1"/>
    <property type="molecule type" value="Genomic_DNA"/>
</dbReference>
<accession>A0ABN3VED5</accession>
<name>A0ABN3VED5_9PSEU</name>
<dbReference type="Gene3D" id="3.90.25.10">
    <property type="entry name" value="UDP-galactose 4-epimerase, domain 1"/>
    <property type="match status" value="1"/>
</dbReference>
<proteinExistence type="predicted"/>
<evidence type="ECO:0000259" key="1">
    <source>
        <dbReference type="Pfam" id="PF13460"/>
    </source>
</evidence>
<dbReference type="SUPFAM" id="SSF51735">
    <property type="entry name" value="NAD(P)-binding Rossmann-fold domains"/>
    <property type="match status" value="1"/>
</dbReference>
<sequence length="285" mass="30384">MGFMINPKKVLVIGATGHVGGQVVSQLAAAGTEVRALSRKPPASAPGVEAFRGDLSAPETLEPALRGVDAVFVTWPFLGPDAARAIVATIAEHARHVVLLSSGAVRDDLDEQPHPIGAAHADIERPIRESGMDWTFLRPYAFATNTLEWAPDIRAGDVVRGAYGAAAMTMIHEADIAAVAVRALTTDGHAGARYELTGSEPLTRVQQVEAIGRALGRELRWEEISREAAKERMTWTAPDIAEIVLDSFASVVGSRAPGTSTVEDVLGVPPRSYQQWAVDHVADFS</sequence>
<dbReference type="InterPro" id="IPR016040">
    <property type="entry name" value="NAD(P)-bd_dom"/>
</dbReference>
<evidence type="ECO:0000313" key="2">
    <source>
        <dbReference type="EMBL" id="GAA2794884.1"/>
    </source>
</evidence>
<dbReference type="Proteomes" id="UP001500979">
    <property type="component" value="Unassembled WGS sequence"/>
</dbReference>
<gene>
    <name evidence="2" type="ORF">GCM10010470_32300</name>
</gene>
<reference evidence="2 3" key="1">
    <citation type="journal article" date="2019" name="Int. J. Syst. Evol. Microbiol.">
        <title>The Global Catalogue of Microorganisms (GCM) 10K type strain sequencing project: providing services to taxonomists for standard genome sequencing and annotation.</title>
        <authorList>
            <consortium name="The Broad Institute Genomics Platform"/>
            <consortium name="The Broad Institute Genome Sequencing Center for Infectious Disease"/>
            <person name="Wu L."/>
            <person name="Ma J."/>
        </authorList>
    </citation>
    <scope>NUCLEOTIDE SEQUENCE [LARGE SCALE GENOMIC DNA]</scope>
    <source>
        <strain evidence="2 3">JCM 9383</strain>
    </source>
</reference>
<dbReference type="PANTHER" id="PTHR43162:SF1">
    <property type="entry name" value="PRESTALK A DIFFERENTIATION PROTEIN A"/>
    <property type="match status" value="1"/>
</dbReference>
<organism evidence="2 3">
    <name type="scientific">Saccharopolyspora taberi</name>
    <dbReference type="NCBI Taxonomy" id="60895"/>
    <lineage>
        <taxon>Bacteria</taxon>
        <taxon>Bacillati</taxon>
        <taxon>Actinomycetota</taxon>
        <taxon>Actinomycetes</taxon>
        <taxon>Pseudonocardiales</taxon>
        <taxon>Pseudonocardiaceae</taxon>
        <taxon>Saccharopolyspora</taxon>
    </lineage>
</organism>
<dbReference type="Pfam" id="PF13460">
    <property type="entry name" value="NAD_binding_10"/>
    <property type="match status" value="1"/>
</dbReference>
<evidence type="ECO:0000313" key="3">
    <source>
        <dbReference type="Proteomes" id="UP001500979"/>
    </source>
</evidence>